<evidence type="ECO:0000313" key="2">
    <source>
        <dbReference type="EMBL" id="OMJ82026.1"/>
    </source>
</evidence>
<sequence>MEHYREISNNSKHLLENLQDLLKEKRPLVKIGKIFKRKLIRYYELKNEYLVYYSRQYSNKCRGSVNLSRSIAIPIKSPLSKHKFCIKVTTYDFSSEFYIFPQCQTEQHLFLLYFKLASNGEIQQALEKYSLNSIDQEIQLLSEVTVSKVYRSHSNSISHSTFQEEKLAIVIPEIKSIQKFCEPIKKDSEPEEQKPEIIPVPIPQIINEIPLTKEMIRLNGIRCLWNFDLNSAAEHFEKIREDDLRAVLHCAEVNLFKVLVTGRKSDVLKSSESLQDVEKSFSHTNEEFSDIIMAETNLLKSVLLLVSGQKLKAFITLRSAWKNYRKYEISLGRIIDQDILSRAYFGLGLFMLIMSLVPSSIGTILRLAGFHSNREKGLDYLYKCKSLNTSRSPFACVILGLFYIDMDPNYEKAENIIDECLKIYPSCVLFYWISSVVNWKLNKVDKAVDLLNTALQCCGKELSSKAAFIKYELGWFYFLRLEWKQSRKQFQEILMDTLSLSSELDSFVKEALVCGDLGEHRKSLFENLYYRGISTKKSNKGSWIDGNGTKKDRVFIPHKSCLIAQLAGCLAAQNDQKSEFWLKVTKISAATPTASRTKLDEEFGTLAQCFLKRKYKELLPYEIIYFLKQHTKLLPNMLTKIYHSAEIVINSLPNEKNGCVLVEWVSAKMLQIMALSLNGDTNDASFISDETIPFLKNIPEWARYIIPHTLYWCSRAYGAELRFEDAIEALNLAQKHKNYCFNIRGKILRVLEDMKNKV</sequence>
<dbReference type="InterPro" id="IPR019412">
    <property type="entry name" value="IML2/TPR_39"/>
</dbReference>
<name>A0A1R2BZ21_9CILI</name>
<evidence type="ECO:0000313" key="3">
    <source>
        <dbReference type="Proteomes" id="UP000187209"/>
    </source>
</evidence>
<reference evidence="2 3" key="1">
    <citation type="submission" date="2016-11" db="EMBL/GenBank/DDBJ databases">
        <title>The macronuclear genome of Stentor coeruleus: a giant cell with tiny introns.</title>
        <authorList>
            <person name="Slabodnick M."/>
            <person name="Ruby J.G."/>
            <person name="Reiff S.B."/>
            <person name="Swart E.C."/>
            <person name="Gosai S."/>
            <person name="Prabakaran S."/>
            <person name="Witkowska E."/>
            <person name="Larue G.E."/>
            <person name="Fisher S."/>
            <person name="Freeman R.M."/>
            <person name="Gunawardena J."/>
            <person name="Chu W."/>
            <person name="Stover N.A."/>
            <person name="Gregory B.D."/>
            <person name="Nowacki M."/>
            <person name="Derisi J."/>
            <person name="Roy S.W."/>
            <person name="Marshall W.F."/>
            <person name="Sood P."/>
        </authorList>
    </citation>
    <scope>NUCLEOTIDE SEQUENCE [LARGE SCALE GENOMIC DNA]</scope>
    <source>
        <strain evidence="2">WM001</strain>
    </source>
</reference>
<accession>A0A1R2BZ21</accession>
<dbReference type="InterPro" id="IPR011993">
    <property type="entry name" value="PH-like_dom_sf"/>
</dbReference>
<keyword evidence="1" id="KW-1133">Transmembrane helix</keyword>
<dbReference type="AlphaFoldDB" id="A0A1R2BZ21"/>
<dbReference type="Gene3D" id="1.25.40.10">
    <property type="entry name" value="Tetratricopeptide repeat domain"/>
    <property type="match status" value="1"/>
</dbReference>
<dbReference type="EMBL" id="MPUH01000357">
    <property type="protein sequence ID" value="OMJ82026.1"/>
    <property type="molecule type" value="Genomic_DNA"/>
</dbReference>
<evidence type="ECO:0000256" key="1">
    <source>
        <dbReference type="SAM" id="Phobius"/>
    </source>
</evidence>
<keyword evidence="1" id="KW-0472">Membrane</keyword>
<comment type="caution">
    <text evidence="2">The sequence shown here is derived from an EMBL/GenBank/DDBJ whole genome shotgun (WGS) entry which is preliminary data.</text>
</comment>
<dbReference type="Pfam" id="PF10300">
    <property type="entry name" value="Iml2-TPR_39"/>
    <property type="match status" value="1"/>
</dbReference>
<evidence type="ECO:0008006" key="4">
    <source>
        <dbReference type="Google" id="ProtNLM"/>
    </source>
</evidence>
<dbReference type="OrthoDB" id="417345at2759"/>
<feature type="transmembrane region" description="Helical" evidence="1">
    <location>
        <begin position="343"/>
        <end position="368"/>
    </location>
</feature>
<dbReference type="Proteomes" id="UP000187209">
    <property type="component" value="Unassembled WGS sequence"/>
</dbReference>
<keyword evidence="3" id="KW-1185">Reference proteome</keyword>
<protein>
    <recommendedName>
        <fullName evidence="4">PH domain-containing protein</fullName>
    </recommendedName>
</protein>
<dbReference type="SUPFAM" id="SSF50729">
    <property type="entry name" value="PH domain-like"/>
    <property type="match status" value="1"/>
</dbReference>
<dbReference type="InterPro" id="IPR011990">
    <property type="entry name" value="TPR-like_helical_dom_sf"/>
</dbReference>
<dbReference type="Gene3D" id="2.30.29.30">
    <property type="entry name" value="Pleckstrin-homology domain (PH domain)/Phosphotyrosine-binding domain (PTB)"/>
    <property type="match status" value="1"/>
</dbReference>
<gene>
    <name evidence="2" type="ORF">SteCoe_17412</name>
</gene>
<proteinExistence type="predicted"/>
<keyword evidence="1" id="KW-0812">Transmembrane</keyword>
<dbReference type="PANTHER" id="PTHR31859">
    <property type="entry name" value="TETRATRICOPEPTIDE REPEAT PROTEIN 39 FAMILY MEMBER"/>
    <property type="match status" value="1"/>
</dbReference>
<dbReference type="SUPFAM" id="SSF48452">
    <property type="entry name" value="TPR-like"/>
    <property type="match status" value="1"/>
</dbReference>
<organism evidence="2 3">
    <name type="scientific">Stentor coeruleus</name>
    <dbReference type="NCBI Taxonomy" id="5963"/>
    <lineage>
        <taxon>Eukaryota</taxon>
        <taxon>Sar</taxon>
        <taxon>Alveolata</taxon>
        <taxon>Ciliophora</taxon>
        <taxon>Postciliodesmatophora</taxon>
        <taxon>Heterotrichea</taxon>
        <taxon>Heterotrichida</taxon>
        <taxon>Stentoridae</taxon>
        <taxon>Stentor</taxon>
    </lineage>
</organism>
<dbReference type="PANTHER" id="PTHR31859:SF1">
    <property type="entry name" value="TETRATRICOPEPTIDE REPEAT PROTEIN 39C"/>
    <property type="match status" value="1"/>
</dbReference>